<accession>A0ABS9KTT4</accession>
<sequence length="86" mass="9608">MKNYGSVQDAISDLENRGYTESFEEDEHCLYCQDLRLRLAPEEFKVDEVYHFGTKAGEEAGCLLYAISSSEGLKGVLLAEPGREQG</sequence>
<protein>
    <submittedName>
        <fullName evidence="1">Phosphoribosylpyrophosphate synthetase</fullName>
    </submittedName>
</protein>
<comment type="caution">
    <text evidence="1">The sequence shown here is derived from an EMBL/GenBank/DDBJ whole genome shotgun (WGS) entry which is preliminary data.</text>
</comment>
<dbReference type="RefSeq" id="WP_237873851.1">
    <property type="nucleotide sequence ID" value="NZ_JAKLTR010000010.1"/>
</dbReference>
<reference evidence="1" key="1">
    <citation type="submission" date="2022-01" db="EMBL/GenBank/DDBJ databases">
        <authorList>
            <person name="Jo J.-H."/>
            <person name="Im W.-T."/>
        </authorList>
    </citation>
    <scope>NUCLEOTIDE SEQUENCE</scope>
    <source>
        <strain evidence="1">NA20</strain>
    </source>
</reference>
<keyword evidence="2" id="KW-1185">Reference proteome</keyword>
<dbReference type="Proteomes" id="UP001165367">
    <property type="component" value="Unassembled WGS sequence"/>
</dbReference>
<gene>
    <name evidence="1" type="ORF">LZZ85_15715</name>
</gene>
<evidence type="ECO:0000313" key="1">
    <source>
        <dbReference type="EMBL" id="MCG2615747.1"/>
    </source>
</evidence>
<proteinExistence type="predicted"/>
<organism evidence="1 2">
    <name type="scientific">Terrimonas ginsenosidimutans</name>
    <dbReference type="NCBI Taxonomy" id="2908004"/>
    <lineage>
        <taxon>Bacteria</taxon>
        <taxon>Pseudomonadati</taxon>
        <taxon>Bacteroidota</taxon>
        <taxon>Chitinophagia</taxon>
        <taxon>Chitinophagales</taxon>
        <taxon>Chitinophagaceae</taxon>
        <taxon>Terrimonas</taxon>
    </lineage>
</organism>
<dbReference type="EMBL" id="JAKLTR010000010">
    <property type="protein sequence ID" value="MCG2615747.1"/>
    <property type="molecule type" value="Genomic_DNA"/>
</dbReference>
<name>A0ABS9KTT4_9BACT</name>
<evidence type="ECO:0000313" key="2">
    <source>
        <dbReference type="Proteomes" id="UP001165367"/>
    </source>
</evidence>